<reference evidence="3" key="1">
    <citation type="journal article" date="2019" name="Int. J. Syst. Evol. Microbiol.">
        <title>The Global Catalogue of Microorganisms (GCM) 10K type strain sequencing project: providing services to taxonomists for standard genome sequencing and annotation.</title>
        <authorList>
            <consortium name="The Broad Institute Genomics Platform"/>
            <consortium name="The Broad Institute Genome Sequencing Center for Infectious Disease"/>
            <person name="Wu L."/>
            <person name="Ma J."/>
        </authorList>
    </citation>
    <scope>NUCLEOTIDE SEQUENCE [LARGE SCALE GENOMIC DNA]</scope>
    <source>
        <strain evidence="3">CCM 8749</strain>
    </source>
</reference>
<comment type="caution">
    <text evidence="2">The sequence shown here is derived from an EMBL/GenBank/DDBJ whole genome shotgun (WGS) entry which is preliminary data.</text>
</comment>
<dbReference type="SUPFAM" id="SSF56726">
    <property type="entry name" value="DNA topoisomerase IV, alpha subunit"/>
    <property type="match status" value="1"/>
</dbReference>
<gene>
    <name evidence="2" type="ORF">ACFPXP_09380</name>
</gene>
<dbReference type="Proteomes" id="UP001596250">
    <property type="component" value="Unassembled WGS sequence"/>
</dbReference>
<keyword evidence="3" id="KW-1185">Reference proteome</keyword>
<dbReference type="InterPro" id="IPR036078">
    <property type="entry name" value="Spo11/TopoVI_A_sf"/>
</dbReference>
<dbReference type="RefSeq" id="WP_379893946.1">
    <property type="nucleotide sequence ID" value="NZ_CBCSCT010000086.1"/>
</dbReference>
<dbReference type="InterPro" id="IPR024534">
    <property type="entry name" value="JetD_C"/>
</dbReference>
<feature type="domain" description="Wadjet protein JetD C-terminal" evidence="1">
    <location>
        <begin position="252"/>
        <end position="420"/>
    </location>
</feature>
<evidence type="ECO:0000313" key="3">
    <source>
        <dbReference type="Proteomes" id="UP001596250"/>
    </source>
</evidence>
<name>A0ABW1INK1_9BACL</name>
<organism evidence="2 3">
    <name type="scientific">Marinicrinis lubricantis</name>
    <dbReference type="NCBI Taxonomy" id="2086470"/>
    <lineage>
        <taxon>Bacteria</taxon>
        <taxon>Bacillati</taxon>
        <taxon>Bacillota</taxon>
        <taxon>Bacilli</taxon>
        <taxon>Bacillales</taxon>
        <taxon>Paenibacillaceae</taxon>
    </lineage>
</organism>
<evidence type="ECO:0000259" key="1">
    <source>
        <dbReference type="Pfam" id="PF09983"/>
    </source>
</evidence>
<proteinExistence type="predicted"/>
<sequence length="424" mass="49519">MEIHETPYKSKFVSQLLNLLLDKYELSQSFVTGQPSKQRPQLSLNKSPFWQDYTDEMDFRKRIWINEAASELERLGLVELNWARFRTGEQLERIYLRWSELKAAYRVAGRMPKRDKLERLRHILTPLSRHPWEWVRVWSEQADVSLAEGKTAHLEVDDPEGYKDLVCVLLELPRLERAVPIRLLSQKLFKDSKHMERNVQRRLLSLAKQASGEERETEEEWLDFLGVAKNPQIVLVSGPLSFRTTDSRKVDIGVFAGGVGLSDKTVEEMYQVQTVATRIVTIENLATYHLWLEHASELRDTELVLYTGGFPHRSLQSFLCRLAEHLASASEKNIEVYHWGDIDLGGIRIFEYLRKQFFSNLRPMLMDAETLLRYESSAASISDEYAGKLEEALKDTRLTHWRQVLQTMLDRRIRLEQESIVELD</sequence>
<dbReference type="Pfam" id="PF09983">
    <property type="entry name" value="JetD_C"/>
    <property type="match status" value="1"/>
</dbReference>
<evidence type="ECO:0000313" key="2">
    <source>
        <dbReference type="EMBL" id="MFC5986628.1"/>
    </source>
</evidence>
<accession>A0ABW1INK1</accession>
<dbReference type="Gene3D" id="3.40.1360.10">
    <property type="match status" value="1"/>
</dbReference>
<protein>
    <submittedName>
        <fullName evidence="2">Wadjet anti-phage system protein JetD domain-containing protein</fullName>
    </submittedName>
</protein>
<dbReference type="EMBL" id="JBHSQV010000123">
    <property type="protein sequence ID" value="MFC5986628.1"/>
    <property type="molecule type" value="Genomic_DNA"/>
</dbReference>